<dbReference type="PANTHER" id="PTHR35149:SF2">
    <property type="entry name" value="DUF262 DOMAIN-CONTAINING PROTEIN"/>
    <property type="match status" value="1"/>
</dbReference>
<feature type="domain" description="GmrSD restriction endonucleases N-terminal" evidence="1">
    <location>
        <begin position="10"/>
        <end position="225"/>
    </location>
</feature>
<evidence type="ECO:0000259" key="3">
    <source>
        <dbReference type="Pfam" id="PF18899"/>
    </source>
</evidence>
<evidence type="ECO:0000313" key="5">
    <source>
        <dbReference type="Proteomes" id="UP001157167"/>
    </source>
</evidence>
<evidence type="ECO:0008006" key="6">
    <source>
        <dbReference type="Google" id="ProtNLM"/>
    </source>
</evidence>
<dbReference type="Pfam" id="PF03235">
    <property type="entry name" value="GmrSD_N"/>
    <property type="match status" value="1"/>
</dbReference>
<evidence type="ECO:0000259" key="2">
    <source>
        <dbReference type="Pfam" id="PF07510"/>
    </source>
</evidence>
<comment type="caution">
    <text evidence="4">The sequence shown here is derived from an EMBL/GenBank/DDBJ whole genome shotgun (WGS) entry which is preliminary data.</text>
</comment>
<evidence type="ECO:0000313" key="4">
    <source>
        <dbReference type="EMBL" id="GLT22954.1"/>
    </source>
</evidence>
<feature type="domain" description="GmrSD restriction endonucleases C-terminal" evidence="2">
    <location>
        <begin position="415"/>
        <end position="555"/>
    </location>
</feature>
<dbReference type="Pfam" id="PF18899">
    <property type="entry name" value="DUF5655"/>
    <property type="match status" value="1"/>
</dbReference>
<protein>
    <recommendedName>
        <fullName evidence="6">DUF262 domain-containing protein</fullName>
    </recommendedName>
</protein>
<dbReference type="Pfam" id="PF07510">
    <property type="entry name" value="GmrSD_C"/>
    <property type="match status" value="1"/>
</dbReference>
<dbReference type="Proteomes" id="UP001157167">
    <property type="component" value="Unassembled WGS sequence"/>
</dbReference>
<proteinExistence type="predicted"/>
<accession>A0ABQ6FD72</accession>
<evidence type="ECO:0000259" key="1">
    <source>
        <dbReference type="Pfam" id="PF03235"/>
    </source>
</evidence>
<organism evidence="4 5">
    <name type="scientific">Zoogloea oryzae</name>
    <dbReference type="NCBI Taxonomy" id="310767"/>
    <lineage>
        <taxon>Bacteria</taxon>
        <taxon>Pseudomonadati</taxon>
        <taxon>Pseudomonadota</taxon>
        <taxon>Betaproteobacteria</taxon>
        <taxon>Rhodocyclales</taxon>
        <taxon>Zoogloeaceae</taxon>
        <taxon>Zoogloea</taxon>
    </lineage>
</organism>
<reference evidence="5" key="1">
    <citation type="journal article" date="2019" name="Int. J. Syst. Evol. Microbiol.">
        <title>The Global Catalogue of Microorganisms (GCM) 10K type strain sequencing project: providing services to taxonomists for standard genome sequencing and annotation.</title>
        <authorList>
            <consortium name="The Broad Institute Genomics Platform"/>
            <consortium name="The Broad Institute Genome Sequencing Center for Infectious Disease"/>
            <person name="Wu L."/>
            <person name="Ma J."/>
        </authorList>
    </citation>
    <scope>NUCLEOTIDE SEQUENCE [LARGE SCALE GENOMIC DNA]</scope>
    <source>
        <strain evidence="5">NBRC 102407</strain>
    </source>
</reference>
<dbReference type="PANTHER" id="PTHR35149">
    <property type="entry name" value="SLL5132 PROTEIN"/>
    <property type="match status" value="1"/>
</dbReference>
<gene>
    <name evidence="4" type="ORF">GCM10007933_24150</name>
</gene>
<dbReference type="RefSeq" id="WP_284188216.1">
    <property type="nucleotide sequence ID" value="NZ_BSPX01000035.1"/>
</dbReference>
<dbReference type="InterPro" id="IPR004919">
    <property type="entry name" value="GmrSD_N"/>
</dbReference>
<keyword evidence="5" id="KW-1185">Reference proteome</keyword>
<dbReference type="EMBL" id="BSPX01000035">
    <property type="protein sequence ID" value="GLT22954.1"/>
    <property type="molecule type" value="Genomic_DNA"/>
</dbReference>
<dbReference type="InterPro" id="IPR043714">
    <property type="entry name" value="DUF5655"/>
</dbReference>
<feature type="domain" description="DUF5655" evidence="3">
    <location>
        <begin position="600"/>
        <end position="700"/>
    </location>
</feature>
<name>A0ABQ6FD72_9RHOO</name>
<dbReference type="InterPro" id="IPR011089">
    <property type="entry name" value="GmrSD_C"/>
</dbReference>
<sequence>MKATEANLLKFLRKSPQFVIPIYQRNYSWTAAQCRQLWSDLMRAGRDEKVNAHFIGSIVYVERGLSSVTSQEALLVIDGQQRLTTSTLLIAALAKHFETQGLSELLDTFSHKKLRNYYLLNPDEEGERHFKLILSETDKDTLLSLLQGAPMPAETSTRITENYALFQELIATHQGELEAICQGLAKLVIVDVSLDRSQDNPQLIFESMNSTGLELSQADLIRNYILMGLEPKLQTELYKTYWRPMEKAFGQAAYVVHFDAFMRHYLTTKTGEIPNVREVYVAFKAFARSLTGDTRDLVADIHAYATYYCAMALGSETNAGLKQAFHDLRELKVDVAYPFLLDVYHDYKQGRVAGDEVVQIVRLVESYVFRRAICAIPTNSLNKTFAGLSRTLKKDRYIESVQAAFLILPSYRRFPSNEEFQREIKIRDLYNFRSRSYWLRRLENFGRKERVLVEDYTVEHILPQNEKLSEEWKAELGPEWKRVQQTWLHTLGNLTLTGYNSEYSDSSFKYKQEQIESKDGNKIGFKYSPLNLNFGLGEANRWDEAAIQARAERLALKASQTWVMPALDDEVLRQYDPIWRDLDADTQYSIDDHPHLAAGAMRALYEEFRQAVLALDPCIREEFLKLYVAYKAETNFVDVVPQVRRLRLSLNMPFHELDDPKGLCKDVSNVGRWGNGDVEVGLSNLDELPYVMGLIRQSFDRQMGGPQDD</sequence>